<evidence type="ECO:0000256" key="1">
    <source>
        <dbReference type="SAM" id="SignalP"/>
    </source>
</evidence>
<comment type="caution">
    <text evidence="2">The sequence shown here is derived from an EMBL/GenBank/DDBJ whole genome shotgun (WGS) entry which is preliminary data.</text>
</comment>
<feature type="chain" id="PRO_5012647820" description="Lipoprotein" evidence="1">
    <location>
        <begin position="23"/>
        <end position="153"/>
    </location>
</feature>
<dbReference type="EMBL" id="MTSE01000014">
    <property type="protein sequence ID" value="OUJ71794.1"/>
    <property type="molecule type" value="Genomic_DNA"/>
</dbReference>
<dbReference type="Proteomes" id="UP000194873">
    <property type="component" value="Unassembled WGS sequence"/>
</dbReference>
<evidence type="ECO:0000313" key="3">
    <source>
        <dbReference type="Proteomes" id="UP000194873"/>
    </source>
</evidence>
<proteinExistence type="predicted"/>
<name>A0A243W9A8_9BACT</name>
<keyword evidence="3" id="KW-1185">Reference proteome</keyword>
<sequence length="153" mass="16583">MKKLAPRPYLLFVMVLPLLSCADDNVRTDGPAPTMHDVKVRYTGAKLSGLGAYVNAGCNKEDGSGTATNMNSDIADASVQGTIRSYKVPTSKDYYVTLAFKQVKAGTRAPRGAYLKADILVDDVLRKSIQIDNTTAPGAQYVLDQATVQHDEW</sequence>
<gene>
    <name evidence="2" type="ORF">BXP70_20805</name>
</gene>
<organism evidence="2 3">
    <name type="scientific">Hymenobacter crusticola</name>
    <dbReference type="NCBI Taxonomy" id="1770526"/>
    <lineage>
        <taxon>Bacteria</taxon>
        <taxon>Pseudomonadati</taxon>
        <taxon>Bacteroidota</taxon>
        <taxon>Cytophagia</taxon>
        <taxon>Cytophagales</taxon>
        <taxon>Hymenobacteraceae</taxon>
        <taxon>Hymenobacter</taxon>
    </lineage>
</organism>
<protein>
    <recommendedName>
        <fullName evidence="4">Lipoprotein</fullName>
    </recommendedName>
</protein>
<dbReference type="OrthoDB" id="660167at2"/>
<feature type="signal peptide" evidence="1">
    <location>
        <begin position="1"/>
        <end position="22"/>
    </location>
</feature>
<dbReference type="AlphaFoldDB" id="A0A243W9A8"/>
<evidence type="ECO:0000313" key="2">
    <source>
        <dbReference type="EMBL" id="OUJ71794.1"/>
    </source>
</evidence>
<keyword evidence="1" id="KW-0732">Signal</keyword>
<reference evidence="2 3" key="1">
    <citation type="submission" date="2017-01" db="EMBL/GenBank/DDBJ databases">
        <title>A new Hymenobacter.</title>
        <authorList>
            <person name="Liang Y."/>
            <person name="Feng F."/>
        </authorList>
    </citation>
    <scope>NUCLEOTIDE SEQUENCE [LARGE SCALE GENOMIC DNA]</scope>
    <source>
        <strain evidence="2">MIMBbqt21</strain>
    </source>
</reference>
<dbReference type="RefSeq" id="WP_086596042.1">
    <property type="nucleotide sequence ID" value="NZ_MTSE01000014.1"/>
</dbReference>
<evidence type="ECO:0008006" key="4">
    <source>
        <dbReference type="Google" id="ProtNLM"/>
    </source>
</evidence>
<accession>A0A243W9A8</accession>